<dbReference type="InterPro" id="IPR050272">
    <property type="entry name" value="Isochorismatase-like_hydrls"/>
</dbReference>
<dbReference type="RefSeq" id="WP_066654587.1">
    <property type="nucleotide sequence ID" value="NZ_CBCSCL010000022.1"/>
</dbReference>
<evidence type="ECO:0000313" key="4">
    <source>
        <dbReference type="Proteomes" id="UP000091926"/>
    </source>
</evidence>
<gene>
    <name evidence="3" type="ORF">BAU07_04830</name>
</gene>
<sequence>MTSALLIIDVQHGLFAPQPRPGRAEETLGQINAAIRAARAAGAPVIFVQHEDRHLVPGTPAWELDAALQAAADDPRIRKSASDAFLRTGLARILEAQGTRHLVVCGYASEFCVDSTVRHAAALGYDVTLVADAHTTHDKPHADADRIRLHHNATLAAIGSYGVMIEALPVAQLAFRTAAMRA</sequence>
<reference evidence="3 4" key="1">
    <citation type="submission" date="2016-06" db="EMBL/GenBank/DDBJ databases">
        <title>Complete genome sequences of Bordetella bronchialis and Bordetella flabilis.</title>
        <authorList>
            <person name="LiPuma J.J."/>
            <person name="Spilker T."/>
        </authorList>
    </citation>
    <scope>NUCLEOTIDE SEQUENCE [LARGE SCALE GENOMIC DNA]</scope>
    <source>
        <strain evidence="3 4">AU10664</strain>
    </source>
</reference>
<dbReference type="Gene3D" id="3.40.50.850">
    <property type="entry name" value="Isochorismatase-like"/>
    <property type="match status" value="1"/>
</dbReference>
<dbReference type="AlphaFoldDB" id="A0A193G961"/>
<dbReference type="STRING" id="463014.BAU07_04830"/>
<keyword evidence="1" id="KW-0378">Hydrolase</keyword>
<feature type="domain" description="Isochorismatase-like" evidence="2">
    <location>
        <begin position="3"/>
        <end position="145"/>
    </location>
</feature>
<dbReference type="KEGG" id="bfz:BAU07_04830"/>
<dbReference type="EMBL" id="CP016172">
    <property type="protein sequence ID" value="ANN76527.1"/>
    <property type="molecule type" value="Genomic_DNA"/>
</dbReference>
<dbReference type="PANTHER" id="PTHR43540">
    <property type="entry name" value="PEROXYUREIDOACRYLATE/UREIDOACRYLATE AMIDOHYDROLASE-RELATED"/>
    <property type="match status" value="1"/>
</dbReference>
<keyword evidence="4" id="KW-1185">Reference proteome</keyword>
<dbReference type="SUPFAM" id="SSF52499">
    <property type="entry name" value="Isochorismatase-like hydrolases"/>
    <property type="match status" value="1"/>
</dbReference>
<accession>A0A193G961</accession>
<dbReference type="GO" id="GO:0016787">
    <property type="term" value="F:hydrolase activity"/>
    <property type="evidence" value="ECO:0007669"/>
    <property type="project" value="UniProtKB-KW"/>
</dbReference>
<evidence type="ECO:0000313" key="3">
    <source>
        <dbReference type="EMBL" id="ANN76527.1"/>
    </source>
</evidence>
<proteinExistence type="predicted"/>
<dbReference type="InterPro" id="IPR000868">
    <property type="entry name" value="Isochorismatase-like_dom"/>
</dbReference>
<dbReference type="Proteomes" id="UP000091926">
    <property type="component" value="Chromosome"/>
</dbReference>
<dbReference type="InterPro" id="IPR036380">
    <property type="entry name" value="Isochorismatase-like_sf"/>
</dbReference>
<dbReference type="OrthoDB" id="1157330at2"/>
<protein>
    <submittedName>
        <fullName evidence="3">Isochorismatase</fullName>
    </submittedName>
</protein>
<dbReference type="PANTHER" id="PTHR43540:SF1">
    <property type="entry name" value="ISOCHORISMATASE HYDROLASE"/>
    <property type="match status" value="1"/>
</dbReference>
<name>A0A193G961_9BORD</name>
<dbReference type="Pfam" id="PF00857">
    <property type="entry name" value="Isochorismatase"/>
    <property type="match status" value="1"/>
</dbReference>
<evidence type="ECO:0000256" key="1">
    <source>
        <dbReference type="ARBA" id="ARBA00022801"/>
    </source>
</evidence>
<evidence type="ECO:0000259" key="2">
    <source>
        <dbReference type="Pfam" id="PF00857"/>
    </source>
</evidence>
<organism evidence="3 4">
    <name type="scientific">Bordetella flabilis</name>
    <dbReference type="NCBI Taxonomy" id="463014"/>
    <lineage>
        <taxon>Bacteria</taxon>
        <taxon>Pseudomonadati</taxon>
        <taxon>Pseudomonadota</taxon>
        <taxon>Betaproteobacteria</taxon>
        <taxon>Burkholderiales</taxon>
        <taxon>Alcaligenaceae</taxon>
        <taxon>Bordetella</taxon>
    </lineage>
</organism>